<protein>
    <submittedName>
        <fullName evidence="1">DEND3 protein</fullName>
    </submittedName>
</protein>
<gene>
    <name evidence="1" type="primary">Dennd3_0</name>
    <name evidence="1" type="ORF">GTO93_0000317</name>
</gene>
<evidence type="ECO:0000313" key="1">
    <source>
        <dbReference type="EMBL" id="MBN3280155.1"/>
    </source>
</evidence>
<evidence type="ECO:0000313" key="2">
    <source>
        <dbReference type="Proteomes" id="UP001166093"/>
    </source>
</evidence>
<reference evidence="1" key="1">
    <citation type="journal article" date="2021" name="Cell">
        <title>Tracing the genetic footprints of vertebrate landing in non-teleost ray-finned fishes.</title>
        <authorList>
            <person name="Bi X."/>
            <person name="Wang K."/>
            <person name="Yang L."/>
            <person name="Pan H."/>
            <person name="Jiang H."/>
            <person name="Wei Q."/>
            <person name="Fang M."/>
            <person name="Yu H."/>
            <person name="Zhu C."/>
            <person name="Cai Y."/>
            <person name="He Y."/>
            <person name="Gan X."/>
            <person name="Zeng H."/>
            <person name="Yu D."/>
            <person name="Zhu Y."/>
            <person name="Jiang H."/>
            <person name="Qiu Q."/>
            <person name="Yang H."/>
            <person name="Zhang Y.E."/>
            <person name="Wang W."/>
            <person name="Zhu M."/>
            <person name="He S."/>
            <person name="Zhang G."/>
        </authorList>
    </citation>
    <scope>NUCLEOTIDE SEQUENCE</scope>
    <source>
        <strain evidence="1">Pddl_001</strain>
    </source>
</reference>
<keyword evidence="2" id="KW-1185">Reference proteome</keyword>
<name>A0ABS2Y1R0_POLSP</name>
<dbReference type="EMBL" id="JAAWVQ010096171">
    <property type="protein sequence ID" value="MBN3280155.1"/>
    <property type="molecule type" value="Genomic_DNA"/>
</dbReference>
<organism evidence="1 2">
    <name type="scientific">Polyodon spathula</name>
    <name type="common">North American paddlefish</name>
    <name type="synonym">Squalus spathula</name>
    <dbReference type="NCBI Taxonomy" id="7913"/>
    <lineage>
        <taxon>Eukaryota</taxon>
        <taxon>Metazoa</taxon>
        <taxon>Chordata</taxon>
        <taxon>Craniata</taxon>
        <taxon>Vertebrata</taxon>
        <taxon>Euteleostomi</taxon>
        <taxon>Actinopterygii</taxon>
        <taxon>Chondrostei</taxon>
        <taxon>Acipenseriformes</taxon>
        <taxon>Polyodontidae</taxon>
        <taxon>Polyodon</taxon>
    </lineage>
</organism>
<feature type="non-terminal residue" evidence="1">
    <location>
        <position position="124"/>
    </location>
</feature>
<sequence length="124" mass="13536">VPMMVSKTTSETLKRKINPSAGQAAPQAVDVLLYTPGHLNLSEVDEDANPKLWCALSDGKVVVFDATSWSMRQNCIQVGTSKLVRKGEKQPKIINVTGLSIVNLLVKYINRNTNSILLLAFGLI</sequence>
<comment type="caution">
    <text evidence="1">The sequence shown here is derived from an EMBL/GenBank/DDBJ whole genome shotgun (WGS) entry which is preliminary data.</text>
</comment>
<dbReference type="Proteomes" id="UP001166093">
    <property type="component" value="Unassembled WGS sequence"/>
</dbReference>
<feature type="non-terminal residue" evidence="1">
    <location>
        <position position="1"/>
    </location>
</feature>
<accession>A0ABS2Y1R0</accession>
<proteinExistence type="predicted"/>